<keyword evidence="6 7" id="KW-0408">Iron</keyword>
<evidence type="ECO:0000313" key="9">
    <source>
        <dbReference type="EMBL" id="PSR82331.1"/>
    </source>
</evidence>
<evidence type="ECO:0000256" key="4">
    <source>
        <dbReference type="ARBA" id="ARBA00022723"/>
    </source>
</evidence>
<comment type="cofactor">
    <cofactor evidence="1 7">
        <name>heme</name>
        <dbReference type="ChEBI" id="CHEBI:30413"/>
    </cofactor>
</comment>
<dbReference type="GO" id="GO:0004497">
    <property type="term" value="F:monooxygenase activity"/>
    <property type="evidence" value="ECO:0007669"/>
    <property type="project" value="UniProtKB-KW"/>
</dbReference>
<comment type="similarity">
    <text evidence="2 8">Belongs to the cytochrome P450 family.</text>
</comment>
<dbReference type="GO" id="GO:0020037">
    <property type="term" value="F:heme binding"/>
    <property type="evidence" value="ECO:0007669"/>
    <property type="project" value="InterPro"/>
</dbReference>
<dbReference type="Proteomes" id="UP000241462">
    <property type="component" value="Unassembled WGS sequence"/>
</dbReference>
<dbReference type="InterPro" id="IPR036396">
    <property type="entry name" value="Cyt_P450_sf"/>
</dbReference>
<dbReference type="InterPro" id="IPR002401">
    <property type="entry name" value="Cyt_P450_E_grp-I"/>
</dbReference>
<dbReference type="GO" id="GO:0016705">
    <property type="term" value="F:oxidoreductase activity, acting on paired donors, with incorporation or reduction of molecular oxygen"/>
    <property type="evidence" value="ECO:0007669"/>
    <property type="project" value="InterPro"/>
</dbReference>
<evidence type="ECO:0000256" key="8">
    <source>
        <dbReference type="RuleBase" id="RU000461"/>
    </source>
</evidence>
<dbReference type="InterPro" id="IPR017972">
    <property type="entry name" value="Cyt_P450_CS"/>
</dbReference>
<evidence type="ECO:0000256" key="2">
    <source>
        <dbReference type="ARBA" id="ARBA00010617"/>
    </source>
</evidence>
<proteinExistence type="inferred from homology"/>
<dbReference type="PANTHER" id="PTHR24305:SF96">
    <property type="entry name" value="CYTOCHROME P450 MONOOXYGENASE STCB-RELATED"/>
    <property type="match status" value="1"/>
</dbReference>
<dbReference type="AlphaFoldDB" id="A0A2T3A3V1"/>
<evidence type="ECO:0000256" key="6">
    <source>
        <dbReference type="ARBA" id="ARBA00023004"/>
    </source>
</evidence>
<dbReference type="OrthoDB" id="1470350at2759"/>
<keyword evidence="10" id="KW-1185">Reference proteome</keyword>
<sequence length="324" mass="36181">MADISGELILGQSFGVLESGQKDQVIQELQDGSILMLANLILPYITPIAEYISLGPVTRACASRKKTFRRSEEMLDRHKEVVRSSQPDNLPPSIFAHLFAEQQQQRPQSLQEGGDELDQLEIISNAVNFIANGTETTANTLTYLIWAVCRHPETRMQLLEELDALSVDELDDQHLRRLSFLSQVVEETLRLYPAVAGGLLRTVPAEGAEIAGHWIPGGTTVSCQAYSMHRDPKIFPNPYVFYPERWAEPSPEMRMAMMAWGGGARTCLGIHLARMELRLGAVHFFRAFPQARISTVAGMSDADMEPEMVSFTAPKGHRCLIECR</sequence>
<dbReference type="InParanoid" id="A0A2T3A3V1"/>
<dbReference type="EMBL" id="KZ678480">
    <property type="protein sequence ID" value="PSR82331.1"/>
    <property type="molecule type" value="Genomic_DNA"/>
</dbReference>
<gene>
    <name evidence="9" type="ORF">BD289DRAFT_437677</name>
</gene>
<evidence type="ECO:0000313" key="10">
    <source>
        <dbReference type="Proteomes" id="UP000241462"/>
    </source>
</evidence>
<organism evidence="9 10">
    <name type="scientific">Coniella lustricola</name>
    <dbReference type="NCBI Taxonomy" id="2025994"/>
    <lineage>
        <taxon>Eukaryota</taxon>
        <taxon>Fungi</taxon>
        <taxon>Dikarya</taxon>
        <taxon>Ascomycota</taxon>
        <taxon>Pezizomycotina</taxon>
        <taxon>Sordariomycetes</taxon>
        <taxon>Sordariomycetidae</taxon>
        <taxon>Diaporthales</taxon>
        <taxon>Schizoparmaceae</taxon>
        <taxon>Coniella</taxon>
    </lineage>
</organism>
<keyword evidence="3 7" id="KW-0349">Heme</keyword>
<dbReference type="PRINTS" id="PR00463">
    <property type="entry name" value="EP450I"/>
</dbReference>
<dbReference type="PROSITE" id="PS00086">
    <property type="entry name" value="CYTOCHROME_P450"/>
    <property type="match status" value="1"/>
</dbReference>
<dbReference type="Pfam" id="PF00067">
    <property type="entry name" value="p450"/>
    <property type="match status" value="1"/>
</dbReference>
<dbReference type="PANTHER" id="PTHR24305">
    <property type="entry name" value="CYTOCHROME P450"/>
    <property type="match status" value="1"/>
</dbReference>
<accession>A0A2T3A3V1</accession>
<dbReference type="GO" id="GO:0005506">
    <property type="term" value="F:iron ion binding"/>
    <property type="evidence" value="ECO:0007669"/>
    <property type="project" value="InterPro"/>
</dbReference>
<dbReference type="SUPFAM" id="SSF48264">
    <property type="entry name" value="Cytochrome P450"/>
    <property type="match status" value="1"/>
</dbReference>
<evidence type="ECO:0000256" key="7">
    <source>
        <dbReference type="PIRSR" id="PIRSR602401-1"/>
    </source>
</evidence>
<dbReference type="Gene3D" id="1.10.630.10">
    <property type="entry name" value="Cytochrome P450"/>
    <property type="match status" value="1"/>
</dbReference>
<feature type="binding site" description="axial binding residue" evidence="7">
    <location>
        <position position="267"/>
    </location>
    <ligand>
        <name>heme</name>
        <dbReference type="ChEBI" id="CHEBI:30413"/>
    </ligand>
    <ligandPart>
        <name>Fe</name>
        <dbReference type="ChEBI" id="CHEBI:18248"/>
    </ligandPart>
</feature>
<evidence type="ECO:0000256" key="3">
    <source>
        <dbReference type="ARBA" id="ARBA00022617"/>
    </source>
</evidence>
<dbReference type="STRING" id="2025994.A0A2T3A3V1"/>
<dbReference type="InterPro" id="IPR001128">
    <property type="entry name" value="Cyt_P450"/>
</dbReference>
<dbReference type="InterPro" id="IPR050121">
    <property type="entry name" value="Cytochrome_P450_monoxygenase"/>
</dbReference>
<keyword evidence="4 7" id="KW-0479">Metal-binding</keyword>
<evidence type="ECO:0000256" key="1">
    <source>
        <dbReference type="ARBA" id="ARBA00001971"/>
    </source>
</evidence>
<reference evidence="9 10" key="1">
    <citation type="journal article" date="2018" name="Mycol. Prog.">
        <title>Coniella lustricola, a new species from submerged detritus.</title>
        <authorList>
            <person name="Raudabaugh D.B."/>
            <person name="Iturriaga T."/>
            <person name="Carver A."/>
            <person name="Mondo S."/>
            <person name="Pangilinan J."/>
            <person name="Lipzen A."/>
            <person name="He G."/>
            <person name="Amirebrahimi M."/>
            <person name="Grigoriev I.V."/>
            <person name="Miller A.N."/>
        </authorList>
    </citation>
    <scope>NUCLEOTIDE SEQUENCE [LARGE SCALE GENOMIC DNA]</scope>
    <source>
        <strain evidence="9 10">B22-T-1</strain>
    </source>
</reference>
<evidence type="ECO:0000256" key="5">
    <source>
        <dbReference type="ARBA" id="ARBA00023002"/>
    </source>
</evidence>
<protein>
    <submittedName>
        <fullName evidence="9">Cytochrome P450</fullName>
    </submittedName>
</protein>
<keyword evidence="5 8" id="KW-0560">Oxidoreductase</keyword>
<name>A0A2T3A3V1_9PEZI</name>
<keyword evidence="8" id="KW-0503">Monooxygenase</keyword>
<dbReference type="PRINTS" id="PR00385">
    <property type="entry name" value="P450"/>
</dbReference>